<dbReference type="OMA" id="TKEFLFM"/>
<accession>A0A4X2JU66</accession>
<dbReference type="GO" id="GO:0005654">
    <property type="term" value="C:nucleoplasm"/>
    <property type="evidence" value="ECO:0007669"/>
    <property type="project" value="Ensembl"/>
</dbReference>
<keyword evidence="12" id="KW-1185">Reference proteome</keyword>
<comment type="similarity">
    <text evidence="1">Belongs to the LTV1 family.</text>
</comment>
<keyword evidence="8" id="KW-0175">Coiled coil</keyword>
<evidence type="ECO:0000256" key="9">
    <source>
        <dbReference type="SAM" id="MobiDB-lite"/>
    </source>
</evidence>
<gene>
    <name evidence="11" type="primary">LTV1</name>
</gene>
<evidence type="ECO:0000256" key="6">
    <source>
        <dbReference type="ARBA" id="ARBA00043887"/>
    </source>
</evidence>
<feature type="compositionally biased region" description="Basic and acidic residues" evidence="9">
    <location>
        <begin position="44"/>
        <end position="56"/>
    </location>
</feature>
<comment type="function">
    <text evidence="6">Essential for ribosome biogenesis.</text>
</comment>
<evidence type="ECO:0000313" key="12">
    <source>
        <dbReference type="Proteomes" id="UP000314987"/>
    </source>
</evidence>
<reference evidence="12" key="1">
    <citation type="submission" date="2018-12" db="EMBL/GenBank/DDBJ databases">
        <authorList>
            <person name="Yazar S."/>
        </authorList>
    </citation>
    <scope>NUCLEOTIDE SEQUENCE [LARGE SCALE GENOMIC DNA]</scope>
</reference>
<dbReference type="Pfam" id="PF04180">
    <property type="entry name" value="LTV"/>
    <property type="match status" value="2"/>
</dbReference>
<evidence type="ECO:0000256" key="7">
    <source>
        <dbReference type="PROSITE-ProRule" id="PRU01371"/>
    </source>
</evidence>
<dbReference type="GO" id="GO:0042274">
    <property type="term" value="P:ribosomal small subunit biogenesis"/>
    <property type="evidence" value="ECO:0007669"/>
    <property type="project" value="InterPro"/>
</dbReference>
<dbReference type="GO" id="GO:0000056">
    <property type="term" value="P:ribosomal small subunit export from nucleus"/>
    <property type="evidence" value="ECO:0007669"/>
    <property type="project" value="TreeGrafter"/>
</dbReference>
<dbReference type="GO" id="GO:0005829">
    <property type="term" value="C:cytosol"/>
    <property type="evidence" value="ECO:0007669"/>
    <property type="project" value="Ensembl"/>
</dbReference>
<dbReference type="GeneTree" id="ENSGT00390000002789"/>
<evidence type="ECO:0000256" key="4">
    <source>
        <dbReference type="ARBA" id="ARBA00022771"/>
    </source>
</evidence>
<feature type="region of interest" description="Disordered" evidence="9">
    <location>
        <begin position="185"/>
        <end position="205"/>
    </location>
</feature>
<keyword evidence="5" id="KW-0862">Zinc</keyword>
<dbReference type="GO" id="GO:0030688">
    <property type="term" value="C:preribosome, small subunit precursor"/>
    <property type="evidence" value="ECO:0007669"/>
    <property type="project" value="TreeGrafter"/>
</dbReference>
<dbReference type="Ensembl" id="ENSVURT00010003512.1">
    <property type="protein sequence ID" value="ENSVURP00010003098.1"/>
    <property type="gene ID" value="ENSVURG00010002495.1"/>
</dbReference>
<protein>
    <recommendedName>
        <fullName evidence="2">Protein LTV1 homolog</fullName>
    </recommendedName>
</protein>
<evidence type="ECO:0000256" key="8">
    <source>
        <dbReference type="SAM" id="Coils"/>
    </source>
</evidence>
<dbReference type="GO" id="GO:0008270">
    <property type="term" value="F:zinc ion binding"/>
    <property type="evidence" value="ECO:0007669"/>
    <property type="project" value="UniProtKB-KW"/>
</dbReference>
<sequence>MPHKKKKPFIDKKKAVSFHLVHRSQRDPLAADDTAPQRVLLPTQKREDEERRAEQRKYGVFFDDDYDYLQHLKEPSGPSELIPSCSQSDVQEQTLLIPTPGIKLPSSVFASDFEEDVGLLNKAAPVSGPRLDFDPDIVAALDDDFDFDNPDNLLEDDFILQANEPSGEDEQMDVDFRRYEIENDSDGKYVDDDMENSDEDDYDSEGLLSDEELGETQRYLFLEEETKSRFTDYSMTSSVMRRNEQLTLLDERFEKFFEQFDDDEIGALDNAELEGFIHADSNRLQEVLNDYYKEKAKNCVKLDTLEPLEDENLLINEKDEDEEEEIVTVVIEEPEEKWDCESICSTYSNLYNHPQLIKCPPKPKHIQLSSKTGIPLNVLPQKGPTAKQVERMQMINDSDLPRVSVQPRCKNETKEDRKVRKQAIREERKERRVEKKANRLAFKLEKRRQEKELLNLKQNVADGNLKLCRCDVCGRSFAPDVLERHGPICKRLFNKKRKPFNSLKQRLEGTDILTVRRSPPAKMPPVKKSNWRQQHEDFINAIRSAKQCTLAIKEGRPLPSPPPPTINPGWGLLCFQ</sequence>
<dbReference type="AlphaFoldDB" id="A0A4X2JU66"/>
<feature type="coiled-coil region" evidence="8">
    <location>
        <begin position="439"/>
        <end position="466"/>
    </location>
</feature>
<evidence type="ECO:0000313" key="11">
    <source>
        <dbReference type="Ensembl" id="ENSVURP00010003098.1"/>
    </source>
</evidence>
<feature type="domain" description="C2HC/C3H-type" evidence="10">
    <location>
        <begin position="466"/>
        <end position="495"/>
    </location>
</feature>
<dbReference type="Proteomes" id="UP000314987">
    <property type="component" value="Unassembled WGS sequence"/>
</dbReference>
<dbReference type="PROSITE" id="PS52027">
    <property type="entry name" value="ZF_C2HC_C3H"/>
    <property type="match status" value="1"/>
</dbReference>
<evidence type="ECO:0000259" key="10">
    <source>
        <dbReference type="PROSITE" id="PS52027"/>
    </source>
</evidence>
<reference evidence="11" key="2">
    <citation type="submission" date="2025-08" db="UniProtKB">
        <authorList>
            <consortium name="Ensembl"/>
        </authorList>
    </citation>
    <scope>IDENTIFICATION</scope>
</reference>
<proteinExistence type="inferred from homology"/>
<feature type="compositionally biased region" description="Acidic residues" evidence="9">
    <location>
        <begin position="192"/>
        <end position="205"/>
    </location>
</feature>
<evidence type="ECO:0000256" key="5">
    <source>
        <dbReference type="ARBA" id="ARBA00022833"/>
    </source>
</evidence>
<keyword evidence="4 7" id="KW-0863">Zinc-finger</keyword>
<dbReference type="PANTHER" id="PTHR21531">
    <property type="entry name" value="LOW-TEMPERATURE VIABILITY PROTEIN LTV1-RELATED"/>
    <property type="match status" value="1"/>
</dbReference>
<dbReference type="InterPro" id="IPR049899">
    <property type="entry name" value="Znf_C2HC_C3H"/>
</dbReference>
<dbReference type="PANTHER" id="PTHR21531:SF0">
    <property type="entry name" value="PROTEIN LTV1 HOMOLOG"/>
    <property type="match status" value="1"/>
</dbReference>
<evidence type="ECO:0000256" key="2">
    <source>
        <dbReference type="ARBA" id="ARBA00021561"/>
    </source>
</evidence>
<dbReference type="Pfam" id="PF13913">
    <property type="entry name" value="zf-C2HC_2"/>
    <property type="match status" value="1"/>
</dbReference>
<evidence type="ECO:0000256" key="3">
    <source>
        <dbReference type="ARBA" id="ARBA00022723"/>
    </source>
</evidence>
<organism evidence="11 12">
    <name type="scientific">Vombatus ursinus</name>
    <name type="common">Common wombat</name>
    <dbReference type="NCBI Taxonomy" id="29139"/>
    <lineage>
        <taxon>Eukaryota</taxon>
        <taxon>Metazoa</taxon>
        <taxon>Chordata</taxon>
        <taxon>Craniata</taxon>
        <taxon>Vertebrata</taxon>
        <taxon>Euteleostomi</taxon>
        <taxon>Mammalia</taxon>
        <taxon>Metatheria</taxon>
        <taxon>Diprotodontia</taxon>
        <taxon>Vombatidae</taxon>
        <taxon>Vombatus</taxon>
    </lineage>
</organism>
<dbReference type="InterPro" id="IPR007307">
    <property type="entry name" value="Ltv1"/>
</dbReference>
<reference evidence="11" key="3">
    <citation type="submission" date="2025-09" db="UniProtKB">
        <authorList>
            <consortium name="Ensembl"/>
        </authorList>
    </citation>
    <scope>IDENTIFICATION</scope>
</reference>
<feature type="region of interest" description="Disordered" evidence="9">
    <location>
        <begin position="23"/>
        <end position="56"/>
    </location>
</feature>
<keyword evidence="3" id="KW-0479">Metal-binding</keyword>
<dbReference type="STRING" id="29139.ENSVURP00010003098"/>
<name>A0A4X2JU66_VOMUR</name>
<evidence type="ECO:0000256" key="1">
    <source>
        <dbReference type="ARBA" id="ARBA00009078"/>
    </source>
</evidence>